<organism evidence="10 11">
    <name type="scientific">Cupriavidus malaysiensis</name>
    <dbReference type="NCBI Taxonomy" id="367825"/>
    <lineage>
        <taxon>Bacteria</taxon>
        <taxon>Pseudomonadati</taxon>
        <taxon>Pseudomonadota</taxon>
        <taxon>Betaproteobacteria</taxon>
        <taxon>Burkholderiales</taxon>
        <taxon>Burkholderiaceae</taxon>
        <taxon>Cupriavidus</taxon>
    </lineage>
</organism>
<dbReference type="InterPro" id="IPR036291">
    <property type="entry name" value="NAD(P)-bd_dom_sf"/>
</dbReference>
<dbReference type="InterPro" id="IPR017476">
    <property type="entry name" value="UDP-Glc/GDP-Man"/>
</dbReference>
<evidence type="ECO:0000313" key="10">
    <source>
        <dbReference type="EMBL" id="AOZ05473.1"/>
    </source>
</evidence>
<evidence type="ECO:0000313" key="11">
    <source>
        <dbReference type="Proteomes" id="UP000177515"/>
    </source>
</evidence>
<evidence type="ECO:0000259" key="9">
    <source>
        <dbReference type="SMART" id="SM00984"/>
    </source>
</evidence>
<comment type="catalytic activity">
    <reaction evidence="7 8">
        <text>UDP-alpha-D-glucose + 2 NAD(+) + H2O = UDP-alpha-D-glucuronate + 2 NADH + 3 H(+)</text>
        <dbReference type="Rhea" id="RHEA:23596"/>
        <dbReference type="ChEBI" id="CHEBI:15377"/>
        <dbReference type="ChEBI" id="CHEBI:15378"/>
        <dbReference type="ChEBI" id="CHEBI:57540"/>
        <dbReference type="ChEBI" id="CHEBI:57945"/>
        <dbReference type="ChEBI" id="CHEBI:58052"/>
        <dbReference type="ChEBI" id="CHEBI:58885"/>
        <dbReference type="EC" id="1.1.1.22"/>
    </reaction>
</comment>
<dbReference type="PANTHER" id="PTHR43750">
    <property type="entry name" value="UDP-GLUCOSE 6-DEHYDROGENASE TUAD"/>
    <property type="match status" value="1"/>
</dbReference>
<dbReference type="SUPFAM" id="SSF52413">
    <property type="entry name" value="UDP-glucose/GDP-mannose dehydrogenase C-terminal domain"/>
    <property type="match status" value="1"/>
</dbReference>
<dbReference type="InterPro" id="IPR036220">
    <property type="entry name" value="UDP-Glc/GDP-Man_DH_C_sf"/>
</dbReference>
<gene>
    <name evidence="10" type="ORF">BKK80_06400</name>
</gene>
<dbReference type="Proteomes" id="UP000177515">
    <property type="component" value="Chromosome 1"/>
</dbReference>
<dbReference type="PIRSF" id="PIRSF000124">
    <property type="entry name" value="UDPglc_GDPman_dh"/>
    <property type="match status" value="1"/>
</dbReference>
<keyword evidence="5 8" id="KW-0560">Oxidoreductase</keyword>
<dbReference type="PANTHER" id="PTHR43750:SF3">
    <property type="entry name" value="UDP-GLUCOSE 6-DEHYDROGENASE TUAD"/>
    <property type="match status" value="1"/>
</dbReference>
<evidence type="ECO:0000256" key="4">
    <source>
        <dbReference type="ARBA" id="ARBA00015132"/>
    </source>
</evidence>
<evidence type="ECO:0000256" key="8">
    <source>
        <dbReference type="PIRNR" id="PIRNR000124"/>
    </source>
</evidence>
<evidence type="ECO:0000256" key="5">
    <source>
        <dbReference type="ARBA" id="ARBA00023002"/>
    </source>
</evidence>
<keyword evidence="11" id="KW-1185">Reference proteome</keyword>
<evidence type="ECO:0000256" key="2">
    <source>
        <dbReference type="ARBA" id="ARBA00006601"/>
    </source>
</evidence>
<dbReference type="Gene3D" id="3.40.50.720">
    <property type="entry name" value="NAD(P)-binding Rossmann-like Domain"/>
    <property type="match status" value="2"/>
</dbReference>
<protein>
    <recommendedName>
        <fullName evidence="4 8">UDP-glucose 6-dehydrogenase</fullName>
        <ecNumber evidence="3 8">1.1.1.22</ecNumber>
    </recommendedName>
</protein>
<evidence type="ECO:0000256" key="1">
    <source>
        <dbReference type="ARBA" id="ARBA00004701"/>
    </source>
</evidence>
<dbReference type="Gene3D" id="1.20.5.100">
    <property type="entry name" value="Cytochrome c1, transmembrane anchor, C-terminal"/>
    <property type="match status" value="1"/>
</dbReference>
<dbReference type="Pfam" id="PF00984">
    <property type="entry name" value="UDPG_MGDP_dh"/>
    <property type="match status" value="1"/>
</dbReference>
<feature type="domain" description="UDP-glucose/GDP-mannose dehydrogenase C-terminal" evidence="9">
    <location>
        <begin position="325"/>
        <end position="437"/>
    </location>
</feature>
<dbReference type="SMART" id="SM00984">
    <property type="entry name" value="UDPG_MGDP_dh_C"/>
    <property type="match status" value="1"/>
</dbReference>
<dbReference type="InterPro" id="IPR014026">
    <property type="entry name" value="UDP-Glc/GDP-Man_DH_dimer"/>
</dbReference>
<dbReference type="EC" id="1.1.1.22" evidence="3 8"/>
<evidence type="ECO:0000256" key="7">
    <source>
        <dbReference type="ARBA" id="ARBA00047473"/>
    </source>
</evidence>
<reference evidence="10 11" key="1">
    <citation type="submission" date="2016-10" db="EMBL/GenBank/DDBJ databases">
        <title>Complete genome sequences of three Cupriavidus strains isolated from various Malaysian environments.</title>
        <authorList>
            <person name="Abdullah A.A.-A."/>
            <person name="Shafie N.A.H."/>
            <person name="Lau N.S."/>
        </authorList>
    </citation>
    <scope>NUCLEOTIDE SEQUENCE [LARGE SCALE GENOMIC DNA]</scope>
    <source>
        <strain evidence="10 11">USMAA1020</strain>
    </source>
</reference>
<dbReference type="InterPro" id="IPR008927">
    <property type="entry name" value="6-PGluconate_DH-like_C_sf"/>
</dbReference>
<comment type="similarity">
    <text evidence="2 8">Belongs to the UDP-glucose/GDP-mannose dehydrogenase family.</text>
</comment>
<evidence type="ECO:0000256" key="3">
    <source>
        <dbReference type="ARBA" id="ARBA00012954"/>
    </source>
</evidence>
<dbReference type="NCBIfam" id="TIGR03026">
    <property type="entry name" value="NDP-sugDHase"/>
    <property type="match status" value="1"/>
</dbReference>
<dbReference type="InterPro" id="IPR028357">
    <property type="entry name" value="UDPglc_DH_bac"/>
</dbReference>
<dbReference type="RefSeq" id="WP_071011649.1">
    <property type="nucleotide sequence ID" value="NZ_CP017754.1"/>
</dbReference>
<dbReference type="PIRSF" id="PIRSF500134">
    <property type="entry name" value="UDPglc_DH_bac"/>
    <property type="match status" value="1"/>
</dbReference>
<dbReference type="EMBL" id="CP017754">
    <property type="protein sequence ID" value="AOZ05473.1"/>
    <property type="molecule type" value="Genomic_DNA"/>
</dbReference>
<dbReference type="SUPFAM" id="SSF48179">
    <property type="entry name" value="6-phosphogluconate dehydrogenase C-terminal domain-like"/>
    <property type="match status" value="1"/>
</dbReference>
<dbReference type="Pfam" id="PF03721">
    <property type="entry name" value="UDPG_MGDP_dh_N"/>
    <property type="match status" value="1"/>
</dbReference>
<proteinExistence type="inferred from homology"/>
<dbReference type="InterPro" id="IPR001732">
    <property type="entry name" value="UDP-Glc/GDP-Man_DH_N"/>
</dbReference>
<evidence type="ECO:0000256" key="6">
    <source>
        <dbReference type="ARBA" id="ARBA00023027"/>
    </source>
</evidence>
<sequence length="461" mass="50300">MKVTIIGSGYVGLVTGACLAELGNDVFCLDVDERKIALLNAGGVPIYEPGLKELIERNRAAGRLTFSTDIAASVEHADVQFIAVGTPPDEDGSADLQYVLAAARNIGRYMTGFKVVVDKSTVPVGTGDRVAAVIRQELAARNLEDLQFSVVSNPEFLKEGAAVEDFMRPDRIVLGCDDDVAGRHAKAIMRQLYAPFNRNHERTFYMDVRSAEFTKYAANSMLATRISFMNELANLADEVGADIELVRLGIGSDPRIGYSFLYAGAGYGGSCFPKDVQALMRTAAAYGKPLRVLEAVEAVNDAQKAILGRKVVRRFGEDLAGRTFALWGLAFKPNTDDMREAPSRVLVRELVSRGAALRVHDPVAMEEARRVMAMDLADIDGGMARVHFCEQQMPALEGADALIIMTEWKVFRSPDFAQIRARLKAPVIFDGRNLYEPEAMQEAGIEYHAIGRPSTAAAAEQ</sequence>
<dbReference type="InterPro" id="IPR014027">
    <property type="entry name" value="UDP-Glc/GDP-Man_DH_C"/>
</dbReference>
<comment type="pathway">
    <text evidence="1">Nucleotide-sugar biosynthesis; UDP-alpha-D-glucuronate biosynthesis; UDP-alpha-D-glucuronate from UDP-alpha-D-glucose: step 1/1.</text>
</comment>
<dbReference type="PROSITE" id="PS51257">
    <property type="entry name" value="PROKAR_LIPOPROTEIN"/>
    <property type="match status" value="1"/>
</dbReference>
<dbReference type="SUPFAM" id="SSF51735">
    <property type="entry name" value="NAD(P)-binding Rossmann-fold domains"/>
    <property type="match status" value="1"/>
</dbReference>
<accession>A0ABM6F2E1</accession>
<name>A0ABM6F2E1_9BURK</name>
<dbReference type="Pfam" id="PF03720">
    <property type="entry name" value="UDPG_MGDP_dh_C"/>
    <property type="match status" value="1"/>
</dbReference>
<keyword evidence="6 8" id="KW-0520">NAD</keyword>